<dbReference type="AlphaFoldDB" id="A0A3T0HWM4"/>
<protein>
    <recommendedName>
        <fullName evidence="4">YlaF family protein</fullName>
    </recommendedName>
</protein>
<evidence type="ECO:0008006" key="4">
    <source>
        <dbReference type="Google" id="ProtNLM"/>
    </source>
</evidence>
<organism evidence="2 3">
    <name type="scientific">Neobacillus mesonae</name>
    <dbReference type="NCBI Taxonomy" id="1193713"/>
    <lineage>
        <taxon>Bacteria</taxon>
        <taxon>Bacillati</taxon>
        <taxon>Bacillota</taxon>
        <taxon>Bacilli</taxon>
        <taxon>Bacillales</taxon>
        <taxon>Bacillaceae</taxon>
        <taxon>Neobacillus</taxon>
    </lineage>
</organism>
<reference evidence="2 3" key="1">
    <citation type="submission" date="2017-07" db="EMBL/GenBank/DDBJ databases">
        <title>The complete genome sequence of Bacillus mesonae strain H20-5, an efficient strain improving plant abiotic stress resistance.</title>
        <authorList>
            <person name="Kim S.Y."/>
            <person name="Song H."/>
            <person name="Sang M.K."/>
            <person name="Weon H.-Y."/>
            <person name="Song J."/>
        </authorList>
    </citation>
    <scope>NUCLEOTIDE SEQUENCE [LARGE SCALE GENOMIC DNA]</scope>
    <source>
        <strain evidence="2 3">H20-5</strain>
    </source>
</reference>
<keyword evidence="1" id="KW-1133">Transmembrane helix</keyword>
<keyword evidence="3" id="KW-1185">Reference proteome</keyword>
<dbReference type="EMBL" id="CP022572">
    <property type="protein sequence ID" value="AZU61378.1"/>
    <property type="molecule type" value="Genomic_DNA"/>
</dbReference>
<feature type="transmembrane region" description="Helical" evidence="1">
    <location>
        <begin position="7"/>
        <end position="26"/>
    </location>
</feature>
<gene>
    <name evidence="2" type="ORF">CHR53_08965</name>
</gene>
<sequence>MKQIKWSLLMYAILAAVSIMGIGVAIAEKSLIGIAGCIIALIAIMGMGFKTKKKLRERGEL</sequence>
<feature type="transmembrane region" description="Helical" evidence="1">
    <location>
        <begin position="32"/>
        <end position="49"/>
    </location>
</feature>
<dbReference type="STRING" id="1193713.GCA_001636315_04231"/>
<dbReference type="RefSeq" id="WP_066395535.1">
    <property type="nucleotide sequence ID" value="NZ_CP022572.1"/>
</dbReference>
<keyword evidence="1" id="KW-0472">Membrane</keyword>
<proteinExistence type="predicted"/>
<keyword evidence="1" id="KW-0812">Transmembrane</keyword>
<name>A0A3T0HWM4_9BACI</name>
<dbReference type="InterPro" id="IPR035211">
    <property type="entry name" value="DUF5325"/>
</dbReference>
<evidence type="ECO:0000313" key="3">
    <source>
        <dbReference type="Proteomes" id="UP000282892"/>
    </source>
</evidence>
<evidence type="ECO:0000256" key="1">
    <source>
        <dbReference type="SAM" id="Phobius"/>
    </source>
</evidence>
<dbReference type="Pfam" id="PF17259">
    <property type="entry name" value="DUF5325"/>
    <property type="match status" value="1"/>
</dbReference>
<dbReference type="Proteomes" id="UP000282892">
    <property type="component" value="Chromosome"/>
</dbReference>
<dbReference type="KEGG" id="nmk:CHR53_08965"/>
<accession>A0A3T0HWM4</accession>
<evidence type="ECO:0000313" key="2">
    <source>
        <dbReference type="EMBL" id="AZU61378.1"/>
    </source>
</evidence>
<dbReference type="OrthoDB" id="2679959at2"/>